<sequence length="130" mass="14232">MRTSSLDVSIMTSLVSVLRDPRVAGPWQGIPTANQAALSTVQANVASSTVHHTYQRKQASFAANFPFLPGQTFRYVLCKTRGQAVAHSLAISPTQNPQHSLPIISCLRLNRWMPRTGTCRSIDVESCHEG</sequence>
<keyword evidence="2" id="KW-1185">Reference proteome</keyword>
<dbReference type="EMBL" id="KN822946">
    <property type="protein sequence ID" value="KIO33735.1"/>
    <property type="molecule type" value="Genomic_DNA"/>
</dbReference>
<protein>
    <submittedName>
        <fullName evidence="1">Uncharacterized protein</fullName>
    </submittedName>
</protein>
<dbReference type="HOGENOM" id="CLU_1939661_0_0_1"/>
<evidence type="ECO:0000313" key="2">
    <source>
        <dbReference type="Proteomes" id="UP000054248"/>
    </source>
</evidence>
<reference evidence="1 2" key="1">
    <citation type="submission" date="2014-04" db="EMBL/GenBank/DDBJ databases">
        <authorList>
            <consortium name="DOE Joint Genome Institute"/>
            <person name="Kuo A."/>
            <person name="Girlanda M."/>
            <person name="Perotto S."/>
            <person name="Kohler A."/>
            <person name="Nagy L.G."/>
            <person name="Floudas D."/>
            <person name="Copeland A."/>
            <person name="Barry K.W."/>
            <person name="Cichocki N."/>
            <person name="Veneault-Fourrey C."/>
            <person name="LaButti K."/>
            <person name="Lindquist E.A."/>
            <person name="Lipzen A."/>
            <person name="Lundell T."/>
            <person name="Morin E."/>
            <person name="Murat C."/>
            <person name="Sun H."/>
            <person name="Tunlid A."/>
            <person name="Henrissat B."/>
            <person name="Grigoriev I.V."/>
            <person name="Hibbett D.S."/>
            <person name="Martin F."/>
            <person name="Nordberg H.P."/>
            <person name="Cantor M.N."/>
            <person name="Hua S.X."/>
        </authorList>
    </citation>
    <scope>NUCLEOTIDE SEQUENCE [LARGE SCALE GENOMIC DNA]</scope>
    <source>
        <strain evidence="1 2">MUT 4182</strain>
    </source>
</reference>
<gene>
    <name evidence="1" type="ORF">M407DRAFT_177474</name>
</gene>
<organism evidence="1 2">
    <name type="scientific">Tulasnella calospora MUT 4182</name>
    <dbReference type="NCBI Taxonomy" id="1051891"/>
    <lineage>
        <taxon>Eukaryota</taxon>
        <taxon>Fungi</taxon>
        <taxon>Dikarya</taxon>
        <taxon>Basidiomycota</taxon>
        <taxon>Agaricomycotina</taxon>
        <taxon>Agaricomycetes</taxon>
        <taxon>Cantharellales</taxon>
        <taxon>Tulasnellaceae</taxon>
        <taxon>Tulasnella</taxon>
    </lineage>
</organism>
<proteinExistence type="predicted"/>
<evidence type="ECO:0000313" key="1">
    <source>
        <dbReference type="EMBL" id="KIO33735.1"/>
    </source>
</evidence>
<dbReference type="AlphaFoldDB" id="A0A0C3QLQ8"/>
<name>A0A0C3QLQ8_9AGAM</name>
<dbReference type="Proteomes" id="UP000054248">
    <property type="component" value="Unassembled WGS sequence"/>
</dbReference>
<accession>A0A0C3QLQ8</accession>
<reference evidence="2" key="2">
    <citation type="submission" date="2015-01" db="EMBL/GenBank/DDBJ databases">
        <title>Evolutionary Origins and Diversification of the Mycorrhizal Mutualists.</title>
        <authorList>
            <consortium name="DOE Joint Genome Institute"/>
            <consortium name="Mycorrhizal Genomics Consortium"/>
            <person name="Kohler A."/>
            <person name="Kuo A."/>
            <person name="Nagy L.G."/>
            <person name="Floudas D."/>
            <person name="Copeland A."/>
            <person name="Barry K.W."/>
            <person name="Cichocki N."/>
            <person name="Veneault-Fourrey C."/>
            <person name="LaButti K."/>
            <person name="Lindquist E.A."/>
            <person name="Lipzen A."/>
            <person name="Lundell T."/>
            <person name="Morin E."/>
            <person name="Murat C."/>
            <person name="Riley R."/>
            <person name="Ohm R."/>
            <person name="Sun H."/>
            <person name="Tunlid A."/>
            <person name="Henrissat B."/>
            <person name="Grigoriev I.V."/>
            <person name="Hibbett D.S."/>
            <person name="Martin F."/>
        </authorList>
    </citation>
    <scope>NUCLEOTIDE SEQUENCE [LARGE SCALE GENOMIC DNA]</scope>
    <source>
        <strain evidence="2">MUT 4182</strain>
    </source>
</reference>